<evidence type="ECO:0000313" key="1">
    <source>
        <dbReference type="EMBL" id="KAK1314230.1"/>
    </source>
</evidence>
<keyword evidence="2" id="KW-1185">Reference proteome</keyword>
<sequence length="475" mass="53246">MAVAKVEAHRPNVLLVEKSVSSYAQEYLLEKEISLVLNVKRPLLERIAKCTGAHIAQSIESIASARLGQCEIFRLEKVSESFYGDPLKKSKKTLMYFEGCPRRLGCTILLRGTCLEELKKVKHVIQYASFAAYHLSLETSFLVDEGASLPKIQLKTPHSTFERPVIFDYDPLVVAGSEFCNLPPAKVDDSQENVEHDRPEMTCFPSSCAFDSQNWKEGETINCKLEGRESPSGFVGSAELSSPCPMVHAQDSVSRETLIFDVENNAKNEVKENILEEEGISGYYRQLGVVHEEENKSIYDRNVISGECFSNVDNQQSILVSLSSRCVLKGIVCQRAQLLRIKFYGNFDKPLGRYLRDELFNQTDCVHIDRCGVAILAKSQQKHIRLPSLKLPGERNGRIWMWHRCLKCTHEDGVPPATQRVVMSDAAWGLSFGKFLELSFSNNATANRIASCGHSLQRIVSAFMGTASTLFFLTS</sequence>
<dbReference type="AlphaFoldDB" id="A0AAV9EL55"/>
<dbReference type="GO" id="GO:0005524">
    <property type="term" value="F:ATP binding"/>
    <property type="evidence" value="ECO:0007669"/>
    <property type="project" value="InterPro"/>
</dbReference>
<accession>A0AAV9EL55</accession>
<dbReference type="InterPro" id="IPR002423">
    <property type="entry name" value="Cpn60/GroEL/TCP-1"/>
</dbReference>
<gene>
    <name evidence="1" type="primary">FAB1C</name>
    <name evidence="1" type="ORF">QJS10_CPA06g02219</name>
</gene>
<dbReference type="EMBL" id="JAUJYO010000006">
    <property type="protein sequence ID" value="KAK1314230.1"/>
    <property type="molecule type" value="Genomic_DNA"/>
</dbReference>
<dbReference type="PANTHER" id="PTHR45748:SF14">
    <property type="entry name" value="1-PHOSPHATIDYLINOSITOL-3-PHOSPHATE 5-KINASE FAB1C-RELATED"/>
    <property type="match status" value="1"/>
</dbReference>
<dbReference type="Pfam" id="PF00118">
    <property type="entry name" value="Cpn60_TCP1"/>
    <property type="match status" value="1"/>
</dbReference>
<dbReference type="Gene3D" id="3.50.7.10">
    <property type="entry name" value="GroEL"/>
    <property type="match status" value="1"/>
</dbReference>
<comment type="caution">
    <text evidence="1">The sequence shown here is derived from an EMBL/GenBank/DDBJ whole genome shotgun (WGS) entry which is preliminary data.</text>
</comment>
<evidence type="ECO:0000313" key="2">
    <source>
        <dbReference type="Proteomes" id="UP001180020"/>
    </source>
</evidence>
<reference evidence="1" key="1">
    <citation type="journal article" date="2023" name="Nat. Commun.">
        <title>Diploid and tetraploid genomes of Acorus and the evolution of monocots.</title>
        <authorList>
            <person name="Ma L."/>
            <person name="Liu K.W."/>
            <person name="Li Z."/>
            <person name="Hsiao Y.Y."/>
            <person name="Qi Y."/>
            <person name="Fu T."/>
            <person name="Tang G.D."/>
            <person name="Zhang D."/>
            <person name="Sun W.H."/>
            <person name="Liu D.K."/>
            <person name="Li Y."/>
            <person name="Chen G.Z."/>
            <person name="Liu X.D."/>
            <person name="Liao X.Y."/>
            <person name="Jiang Y.T."/>
            <person name="Yu X."/>
            <person name="Hao Y."/>
            <person name="Huang J."/>
            <person name="Zhao X.W."/>
            <person name="Ke S."/>
            <person name="Chen Y.Y."/>
            <person name="Wu W.L."/>
            <person name="Hsu J.L."/>
            <person name="Lin Y.F."/>
            <person name="Huang M.D."/>
            <person name="Li C.Y."/>
            <person name="Huang L."/>
            <person name="Wang Z.W."/>
            <person name="Zhao X."/>
            <person name="Zhong W.Y."/>
            <person name="Peng D.H."/>
            <person name="Ahmad S."/>
            <person name="Lan S."/>
            <person name="Zhang J.S."/>
            <person name="Tsai W.C."/>
            <person name="Van de Peer Y."/>
            <person name="Liu Z.J."/>
        </authorList>
    </citation>
    <scope>NUCLEOTIDE SEQUENCE</scope>
    <source>
        <strain evidence="1">CP</strain>
    </source>
</reference>
<dbReference type="GO" id="GO:0010008">
    <property type="term" value="C:endosome membrane"/>
    <property type="evidence" value="ECO:0007669"/>
    <property type="project" value="TreeGrafter"/>
</dbReference>
<name>A0AAV9EL55_ACOCL</name>
<organism evidence="1 2">
    <name type="scientific">Acorus calamus</name>
    <name type="common">Sweet flag</name>
    <dbReference type="NCBI Taxonomy" id="4465"/>
    <lineage>
        <taxon>Eukaryota</taxon>
        <taxon>Viridiplantae</taxon>
        <taxon>Streptophyta</taxon>
        <taxon>Embryophyta</taxon>
        <taxon>Tracheophyta</taxon>
        <taxon>Spermatophyta</taxon>
        <taxon>Magnoliopsida</taxon>
        <taxon>Liliopsida</taxon>
        <taxon>Acoraceae</taxon>
        <taxon>Acorus</taxon>
    </lineage>
</organism>
<dbReference type="PANTHER" id="PTHR45748">
    <property type="entry name" value="1-PHOSPHATIDYLINOSITOL 3-PHOSPHATE 5-KINASE-RELATED"/>
    <property type="match status" value="1"/>
</dbReference>
<dbReference type="FunFam" id="3.50.7.10:FF:000007">
    <property type="entry name" value="1-phosphatidylinositol 3-phosphate 5-kinase isoform X1"/>
    <property type="match status" value="1"/>
</dbReference>
<dbReference type="InterPro" id="IPR027409">
    <property type="entry name" value="GroEL-like_apical_dom_sf"/>
</dbReference>
<reference evidence="1" key="2">
    <citation type="submission" date="2023-06" db="EMBL/GenBank/DDBJ databases">
        <authorList>
            <person name="Ma L."/>
            <person name="Liu K.-W."/>
            <person name="Li Z."/>
            <person name="Hsiao Y.-Y."/>
            <person name="Qi Y."/>
            <person name="Fu T."/>
            <person name="Tang G."/>
            <person name="Zhang D."/>
            <person name="Sun W.-H."/>
            <person name="Liu D.-K."/>
            <person name="Li Y."/>
            <person name="Chen G.-Z."/>
            <person name="Liu X.-D."/>
            <person name="Liao X.-Y."/>
            <person name="Jiang Y.-T."/>
            <person name="Yu X."/>
            <person name="Hao Y."/>
            <person name="Huang J."/>
            <person name="Zhao X.-W."/>
            <person name="Ke S."/>
            <person name="Chen Y.-Y."/>
            <person name="Wu W.-L."/>
            <person name="Hsu J.-L."/>
            <person name="Lin Y.-F."/>
            <person name="Huang M.-D."/>
            <person name="Li C.-Y."/>
            <person name="Huang L."/>
            <person name="Wang Z.-W."/>
            <person name="Zhao X."/>
            <person name="Zhong W.-Y."/>
            <person name="Peng D.-H."/>
            <person name="Ahmad S."/>
            <person name="Lan S."/>
            <person name="Zhang J.-S."/>
            <person name="Tsai W.-C."/>
            <person name="Van De Peer Y."/>
            <person name="Liu Z.-J."/>
        </authorList>
    </citation>
    <scope>NUCLEOTIDE SEQUENCE</scope>
    <source>
        <strain evidence="1">CP</strain>
        <tissue evidence="1">Leaves</tissue>
    </source>
</reference>
<dbReference type="SUPFAM" id="SSF52029">
    <property type="entry name" value="GroEL apical domain-like"/>
    <property type="match status" value="1"/>
</dbReference>
<protein>
    <submittedName>
        <fullName evidence="1">1-phosphatidylinositol-3-phosphate 5-kinase FAB1C</fullName>
    </submittedName>
</protein>
<proteinExistence type="predicted"/>
<dbReference type="GO" id="GO:0000285">
    <property type="term" value="F:1-phosphatidylinositol-3-phosphate 5-kinase activity"/>
    <property type="evidence" value="ECO:0007669"/>
    <property type="project" value="TreeGrafter"/>
</dbReference>
<dbReference type="GO" id="GO:0046854">
    <property type="term" value="P:phosphatidylinositol phosphate biosynthetic process"/>
    <property type="evidence" value="ECO:0007669"/>
    <property type="project" value="TreeGrafter"/>
</dbReference>
<dbReference type="Proteomes" id="UP001180020">
    <property type="component" value="Unassembled WGS sequence"/>
</dbReference>